<dbReference type="RefSeq" id="WP_279528676.1">
    <property type="nucleotide sequence ID" value="NZ_CP122312.1"/>
</dbReference>
<proteinExistence type="predicted"/>
<dbReference type="InterPro" id="IPR016039">
    <property type="entry name" value="Thiolase-like"/>
</dbReference>
<accession>A0ABD5Z0P6</accession>
<evidence type="ECO:0008006" key="4">
    <source>
        <dbReference type="Google" id="ProtNLM"/>
    </source>
</evidence>
<dbReference type="Proteomes" id="UP001596447">
    <property type="component" value="Unassembled WGS sequence"/>
</dbReference>
<gene>
    <name evidence="2" type="ORF">ACFQJ9_04670</name>
</gene>
<comment type="caution">
    <text evidence="2">The sequence shown here is derived from an EMBL/GenBank/DDBJ whole genome shotgun (WGS) entry which is preliminary data.</text>
</comment>
<keyword evidence="3" id="KW-1185">Reference proteome</keyword>
<name>A0ABD5Z0P6_9EURY</name>
<keyword evidence="1" id="KW-0414">Isoprene biosynthesis</keyword>
<evidence type="ECO:0000256" key="1">
    <source>
        <dbReference type="ARBA" id="ARBA00023229"/>
    </source>
</evidence>
<evidence type="ECO:0000313" key="2">
    <source>
        <dbReference type="EMBL" id="MFC7198717.1"/>
    </source>
</evidence>
<sequence length="326" mass="33313">MVTIRGYGAYVPLYRIERTAIAEQHGDYAGGGETAVPAHDEDVVSLAVSAAKHALDHAGVDGTDLDAVYAATTSDPFDERGVAPHVGYAVGADGAVRTGDFQGSARAATNALLAADDTVTAGRAETALVVAADVLHADPGTSAEQTAGAGAGALVVGPDSASGVATVEDAASETTGFVGRFKRASSSPQEGDGRFNRENYLDAVTGAVERLGDVDPDHAAVPEPDGGWGDRALSALDLDAESHGTFDAVGFAGAGSVLLDTVAALDAAAEGDRVLLAAYGPGGSDAAELTVTEVRDQEMTLQEYLDSKEYVTYAKHRDYRELEVSA</sequence>
<reference evidence="2 3" key="1">
    <citation type="journal article" date="2019" name="Int. J. Syst. Evol. Microbiol.">
        <title>The Global Catalogue of Microorganisms (GCM) 10K type strain sequencing project: providing services to taxonomists for standard genome sequencing and annotation.</title>
        <authorList>
            <consortium name="The Broad Institute Genomics Platform"/>
            <consortium name="The Broad Institute Genome Sequencing Center for Infectious Disease"/>
            <person name="Wu L."/>
            <person name="Ma J."/>
        </authorList>
    </citation>
    <scope>NUCLEOTIDE SEQUENCE [LARGE SCALE GENOMIC DNA]</scope>
    <source>
        <strain evidence="2 3">XZGYJ-43</strain>
    </source>
</reference>
<dbReference type="GO" id="GO:0008299">
    <property type="term" value="P:isoprenoid biosynthetic process"/>
    <property type="evidence" value="ECO:0007669"/>
    <property type="project" value="UniProtKB-KW"/>
</dbReference>
<dbReference type="EMBL" id="JBHTAR010000011">
    <property type="protein sequence ID" value="MFC7198717.1"/>
    <property type="molecule type" value="Genomic_DNA"/>
</dbReference>
<evidence type="ECO:0000313" key="3">
    <source>
        <dbReference type="Proteomes" id="UP001596447"/>
    </source>
</evidence>
<dbReference type="AlphaFoldDB" id="A0ABD5Z0P6"/>
<dbReference type="Gene3D" id="3.40.47.10">
    <property type="match status" value="1"/>
</dbReference>
<organism evidence="2 3">
    <name type="scientific">Halospeciosus flavus</name>
    <dbReference type="NCBI Taxonomy" id="3032283"/>
    <lineage>
        <taxon>Archaea</taxon>
        <taxon>Methanobacteriati</taxon>
        <taxon>Methanobacteriota</taxon>
        <taxon>Stenosarchaea group</taxon>
        <taxon>Halobacteria</taxon>
        <taxon>Halobacteriales</taxon>
        <taxon>Halobacteriaceae</taxon>
        <taxon>Halospeciosus</taxon>
    </lineage>
</organism>
<protein>
    <recommendedName>
        <fullName evidence="4">Hydroxymethylglutaryl-CoA synthase</fullName>
    </recommendedName>
</protein>
<dbReference type="CDD" id="cd00827">
    <property type="entry name" value="init_cond_enzymes"/>
    <property type="match status" value="1"/>
</dbReference>
<dbReference type="SUPFAM" id="SSF53901">
    <property type="entry name" value="Thiolase-like"/>
    <property type="match status" value="2"/>
</dbReference>